<dbReference type="GO" id="GO:0005634">
    <property type="term" value="C:nucleus"/>
    <property type="evidence" value="ECO:0007669"/>
    <property type="project" value="UniProtKB-SubCell"/>
</dbReference>
<evidence type="ECO:0000313" key="7">
    <source>
        <dbReference type="Proteomes" id="UP000193560"/>
    </source>
</evidence>
<accession>A0A1X2I3Z9</accession>
<dbReference type="Pfam" id="PF00172">
    <property type="entry name" value="Zn_clus"/>
    <property type="match status" value="1"/>
</dbReference>
<feature type="non-terminal residue" evidence="6">
    <location>
        <position position="1"/>
    </location>
</feature>
<evidence type="ECO:0000313" key="6">
    <source>
        <dbReference type="EMBL" id="ORZ07904.1"/>
    </source>
</evidence>
<dbReference type="PANTHER" id="PTHR46910">
    <property type="entry name" value="TRANSCRIPTION FACTOR PDR1"/>
    <property type="match status" value="1"/>
</dbReference>
<dbReference type="GO" id="GO:0003677">
    <property type="term" value="F:DNA binding"/>
    <property type="evidence" value="ECO:0007669"/>
    <property type="project" value="UniProtKB-KW"/>
</dbReference>
<dbReference type="AlphaFoldDB" id="A0A1X2I3Z9"/>
<reference evidence="6 7" key="1">
    <citation type="submission" date="2016-07" db="EMBL/GenBank/DDBJ databases">
        <title>Pervasive Adenine N6-methylation of Active Genes in Fungi.</title>
        <authorList>
            <consortium name="DOE Joint Genome Institute"/>
            <person name="Mondo S.J."/>
            <person name="Dannebaum R.O."/>
            <person name="Kuo R.C."/>
            <person name="Labutti K."/>
            <person name="Haridas S."/>
            <person name="Kuo A."/>
            <person name="Salamov A."/>
            <person name="Ahrendt S.R."/>
            <person name="Lipzen A."/>
            <person name="Sullivan W."/>
            <person name="Andreopoulos W.B."/>
            <person name="Clum A."/>
            <person name="Lindquist E."/>
            <person name="Daum C."/>
            <person name="Ramamoorthy G.K."/>
            <person name="Gryganskyi A."/>
            <person name="Culley D."/>
            <person name="Magnuson J.K."/>
            <person name="James T.Y."/>
            <person name="O'Malley M.A."/>
            <person name="Stajich J.E."/>
            <person name="Spatafora J.W."/>
            <person name="Visel A."/>
            <person name="Grigoriev I.V."/>
        </authorList>
    </citation>
    <scope>NUCLEOTIDE SEQUENCE [LARGE SCALE GENOMIC DNA]</scope>
    <source>
        <strain evidence="6 7">NRRL 1336</strain>
    </source>
</reference>
<feature type="domain" description="Zn(2)-C6 fungal-type" evidence="5">
    <location>
        <begin position="5"/>
        <end position="35"/>
    </location>
</feature>
<dbReference type="OrthoDB" id="2123952at2759"/>
<dbReference type="PANTHER" id="PTHR46910:SF3">
    <property type="entry name" value="HALOTOLERANCE PROTEIN 9-RELATED"/>
    <property type="match status" value="1"/>
</dbReference>
<evidence type="ECO:0000256" key="3">
    <source>
        <dbReference type="ARBA" id="ARBA00023125"/>
    </source>
</evidence>
<sequence>KVTLACVICRKKKVKCDGNKPSCSRCEALGITCEFSDPPRKRGPPKHNIEVIESRAHRIES</sequence>
<dbReference type="CDD" id="cd00067">
    <property type="entry name" value="GAL4"/>
    <property type="match status" value="1"/>
</dbReference>
<dbReference type="STRING" id="90262.A0A1X2I3Z9"/>
<organism evidence="6 7">
    <name type="scientific">Absidia repens</name>
    <dbReference type="NCBI Taxonomy" id="90262"/>
    <lineage>
        <taxon>Eukaryota</taxon>
        <taxon>Fungi</taxon>
        <taxon>Fungi incertae sedis</taxon>
        <taxon>Mucoromycota</taxon>
        <taxon>Mucoromycotina</taxon>
        <taxon>Mucoromycetes</taxon>
        <taxon>Mucorales</taxon>
        <taxon>Cunninghamellaceae</taxon>
        <taxon>Absidia</taxon>
    </lineage>
</organism>
<keyword evidence="3" id="KW-0238">DNA-binding</keyword>
<dbReference type="InterPro" id="IPR020448">
    <property type="entry name" value="Maltose_ferment_reg_DNA-bd"/>
</dbReference>
<name>A0A1X2I3Z9_9FUNG</name>
<keyword evidence="2" id="KW-0479">Metal-binding</keyword>
<dbReference type="SUPFAM" id="SSF57701">
    <property type="entry name" value="Zn2/Cys6 DNA-binding domain"/>
    <property type="match status" value="1"/>
</dbReference>
<dbReference type="InterPro" id="IPR001138">
    <property type="entry name" value="Zn2Cys6_DnaBD"/>
</dbReference>
<evidence type="ECO:0000256" key="4">
    <source>
        <dbReference type="ARBA" id="ARBA00023242"/>
    </source>
</evidence>
<evidence type="ECO:0000256" key="1">
    <source>
        <dbReference type="ARBA" id="ARBA00004123"/>
    </source>
</evidence>
<comment type="caution">
    <text evidence="6">The sequence shown here is derived from an EMBL/GenBank/DDBJ whole genome shotgun (WGS) entry which is preliminary data.</text>
</comment>
<comment type="subcellular location">
    <subcellularLocation>
        <location evidence="1">Nucleus</location>
    </subcellularLocation>
</comment>
<protein>
    <recommendedName>
        <fullName evidence="5">Zn(2)-C6 fungal-type domain-containing protein</fullName>
    </recommendedName>
</protein>
<dbReference type="SMART" id="SM00066">
    <property type="entry name" value="GAL4"/>
    <property type="match status" value="1"/>
</dbReference>
<keyword evidence="4" id="KW-0539">Nucleus</keyword>
<evidence type="ECO:0000256" key="2">
    <source>
        <dbReference type="ARBA" id="ARBA00022723"/>
    </source>
</evidence>
<dbReference type="GO" id="GO:0000981">
    <property type="term" value="F:DNA-binding transcription factor activity, RNA polymerase II-specific"/>
    <property type="evidence" value="ECO:0007669"/>
    <property type="project" value="InterPro"/>
</dbReference>
<dbReference type="Proteomes" id="UP000193560">
    <property type="component" value="Unassembled WGS sequence"/>
</dbReference>
<dbReference type="PROSITE" id="PS50048">
    <property type="entry name" value="ZN2_CY6_FUNGAL_2"/>
    <property type="match status" value="1"/>
</dbReference>
<gene>
    <name evidence="6" type="ORF">BCR42DRAFT_289400</name>
</gene>
<dbReference type="EMBL" id="MCGE01000033">
    <property type="protein sequence ID" value="ORZ07904.1"/>
    <property type="molecule type" value="Genomic_DNA"/>
</dbReference>
<dbReference type="Gene3D" id="4.10.240.10">
    <property type="entry name" value="Zn(2)-C6 fungal-type DNA-binding domain"/>
    <property type="match status" value="1"/>
</dbReference>
<evidence type="ECO:0000259" key="5">
    <source>
        <dbReference type="PROSITE" id="PS50048"/>
    </source>
</evidence>
<proteinExistence type="predicted"/>
<dbReference type="GO" id="GO:0008270">
    <property type="term" value="F:zinc ion binding"/>
    <property type="evidence" value="ECO:0007669"/>
    <property type="project" value="InterPro"/>
</dbReference>
<dbReference type="PRINTS" id="PR00054">
    <property type="entry name" value="FUNGALZNCYS"/>
</dbReference>
<feature type="non-terminal residue" evidence="6">
    <location>
        <position position="61"/>
    </location>
</feature>
<dbReference type="PROSITE" id="PS00463">
    <property type="entry name" value="ZN2_CY6_FUNGAL_1"/>
    <property type="match status" value="1"/>
</dbReference>
<dbReference type="InterPro" id="IPR050987">
    <property type="entry name" value="AtrR-like"/>
</dbReference>
<dbReference type="InterPro" id="IPR036864">
    <property type="entry name" value="Zn2-C6_fun-type_DNA-bd_sf"/>
</dbReference>
<keyword evidence="7" id="KW-1185">Reference proteome</keyword>